<evidence type="ECO:0000259" key="1">
    <source>
        <dbReference type="Pfam" id="PF00899"/>
    </source>
</evidence>
<dbReference type="GeneID" id="83004171"/>
<dbReference type="Proteomes" id="UP000284841">
    <property type="component" value="Unassembled WGS sequence"/>
</dbReference>
<gene>
    <name evidence="2" type="ORF">DW099_14040</name>
</gene>
<accession>A0A415DZE1</accession>
<dbReference type="CDD" id="cd00755">
    <property type="entry name" value="YgdL_like"/>
    <property type="match status" value="1"/>
</dbReference>
<dbReference type="Pfam" id="PF00899">
    <property type="entry name" value="ThiF"/>
    <property type="match status" value="1"/>
</dbReference>
<dbReference type="STRING" id="1776384.GCA_900086585_01798"/>
<dbReference type="InterPro" id="IPR045886">
    <property type="entry name" value="ThiF/MoeB/HesA"/>
</dbReference>
<name>A0A415DZE1_9FIRM</name>
<reference evidence="2 3" key="1">
    <citation type="submission" date="2018-08" db="EMBL/GenBank/DDBJ databases">
        <title>A genome reference for cultivated species of the human gut microbiota.</title>
        <authorList>
            <person name="Zou Y."/>
            <person name="Xue W."/>
            <person name="Luo G."/>
        </authorList>
    </citation>
    <scope>NUCLEOTIDE SEQUENCE [LARGE SCALE GENOMIC DNA]</scope>
    <source>
        <strain evidence="2 3">AM07-24</strain>
    </source>
</reference>
<dbReference type="PANTHER" id="PTHR43267:SF1">
    <property type="entry name" value="TRNA THREONYLCARBAMOYLADENOSINE DEHYDRATASE"/>
    <property type="match status" value="1"/>
</dbReference>
<dbReference type="AlphaFoldDB" id="A0A415DZE1"/>
<dbReference type="EMBL" id="QRMS01000004">
    <property type="protein sequence ID" value="RHJ86201.1"/>
    <property type="molecule type" value="Genomic_DNA"/>
</dbReference>
<dbReference type="GO" id="GO:0061503">
    <property type="term" value="F:tRNA threonylcarbamoyladenosine dehydratase"/>
    <property type="evidence" value="ECO:0007669"/>
    <property type="project" value="TreeGrafter"/>
</dbReference>
<evidence type="ECO:0000313" key="2">
    <source>
        <dbReference type="EMBL" id="RHJ86201.1"/>
    </source>
</evidence>
<keyword evidence="3" id="KW-1185">Reference proteome</keyword>
<dbReference type="OrthoDB" id="9804150at2"/>
<organism evidence="2 3">
    <name type="scientific">Emergencia timonensis</name>
    <dbReference type="NCBI Taxonomy" id="1776384"/>
    <lineage>
        <taxon>Bacteria</taxon>
        <taxon>Bacillati</taxon>
        <taxon>Bacillota</taxon>
        <taxon>Clostridia</taxon>
        <taxon>Peptostreptococcales</taxon>
        <taxon>Anaerovoracaceae</taxon>
        <taxon>Emergencia</taxon>
    </lineage>
</organism>
<evidence type="ECO:0000313" key="3">
    <source>
        <dbReference type="Proteomes" id="UP000284841"/>
    </source>
</evidence>
<comment type="caution">
    <text evidence="2">The sequence shown here is derived from an EMBL/GenBank/DDBJ whole genome shotgun (WGS) entry which is preliminary data.</text>
</comment>
<sequence>MTERTALLIGEQGVKRLSEAKVLVFGVGGVGGFVCEALARAGVGQIDIVDNDVVSESNINRQIIATWETIGQAKTELMQKRIASINPACRAEAFHCFYLPEDKTVTDQFHFAAYDYVVDAIDTVSAKIDIIIRSKGAGVPVISSMGTGNKLDPGKFEITDISKTSVCPLAKVVRRELRQRGVNDVKVLFSKEEPIKNGGRTPGSISFVPSTAGLLIAGEVIRDLLGLNTK</sequence>
<dbReference type="SUPFAM" id="SSF69572">
    <property type="entry name" value="Activating enzymes of the ubiquitin-like proteins"/>
    <property type="match status" value="1"/>
</dbReference>
<dbReference type="InterPro" id="IPR000594">
    <property type="entry name" value="ThiF_NAD_FAD-bd"/>
</dbReference>
<proteinExistence type="predicted"/>
<feature type="domain" description="THIF-type NAD/FAD binding fold" evidence="1">
    <location>
        <begin position="6"/>
        <end position="227"/>
    </location>
</feature>
<dbReference type="RefSeq" id="WP_067538178.1">
    <property type="nucleotide sequence ID" value="NZ_AP025567.1"/>
</dbReference>
<dbReference type="InterPro" id="IPR035985">
    <property type="entry name" value="Ubiquitin-activating_enz"/>
</dbReference>
<protein>
    <submittedName>
        <fullName evidence="2">tRNA threonylcarbamoyladenosine dehydratase</fullName>
    </submittedName>
</protein>
<dbReference type="Gene3D" id="3.40.50.720">
    <property type="entry name" value="NAD(P)-binding Rossmann-like Domain"/>
    <property type="match status" value="1"/>
</dbReference>
<dbReference type="GO" id="GO:0061504">
    <property type="term" value="P:cyclic threonylcarbamoyladenosine biosynthetic process"/>
    <property type="evidence" value="ECO:0007669"/>
    <property type="project" value="TreeGrafter"/>
</dbReference>
<dbReference type="PANTHER" id="PTHR43267">
    <property type="entry name" value="TRNA THREONYLCARBAMOYLADENOSINE DEHYDRATASE"/>
    <property type="match status" value="1"/>
</dbReference>
<dbReference type="GO" id="GO:0008641">
    <property type="term" value="F:ubiquitin-like modifier activating enzyme activity"/>
    <property type="evidence" value="ECO:0007669"/>
    <property type="project" value="InterPro"/>
</dbReference>